<evidence type="ECO:0000256" key="9">
    <source>
        <dbReference type="RuleBase" id="RU361183"/>
    </source>
</evidence>
<dbReference type="GO" id="GO:0004222">
    <property type="term" value="F:metalloendopeptidase activity"/>
    <property type="evidence" value="ECO:0007669"/>
    <property type="project" value="UniProtKB-UniRule"/>
</dbReference>
<evidence type="ECO:0000256" key="7">
    <source>
        <dbReference type="ARBA" id="ARBA00023157"/>
    </source>
</evidence>
<comment type="cofactor">
    <cofactor evidence="9">
        <name>Zn(2+)</name>
        <dbReference type="ChEBI" id="CHEBI:29105"/>
    </cofactor>
    <text evidence="9">Binds 1 zinc ion per subunit.</text>
</comment>
<reference evidence="12" key="1">
    <citation type="submission" date="2017-02" db="UniProtKB">
        <authorList>
            <consortium name="WormBaseParasite"/>
        </authorList>
    </citation>
    <scope>IDENTIFICATION</scope>
</reference>
<sequence>MSNSQCNPLNSSRFILGRNLRKRDVSGNKIILIEYKITSLSEEDKPKFEKVLDEINKNTCFYFNENPNLDGKGKNEVFKGKLFKIKEVEFCNCPEGVHQQAVFEFYNKYYTDIIYQDIGRTIGLPFEHTRIDRNKFIHVMEKNIEIQEDDFKSNCSMDEIINVSYDFGSVMHYSSKKYGHNNKDVIIPTKDYKYYKDTMGQKSGFSFSDYKKINELHCKNFCKKENTCDYGGYLNPNECNKCLCPYPYDPNENCKQFIGKLKKCSKIYTLTEEEKTETVPSEESNNFDCFYEFKTDKNHLIKISINQLSDYKDYQNDICPVGRAVEIRYRKDLSVTGAMFCKQSTEKIISQGNEVLIHYFRQNHKKDDLQIKVERVEK</sequence>
<dbReference type="Proteomes" id="UP000038045">
    <property type="component" value="Unplaced"/>
</dbReference>
<dbReference type="InterPro" id="IPR001506">
    <property type="entry name" value="Peptidase_M12A"/>
</dbReference>
<evidence type="ECO:0000256" key="5">
    <source>
        <dbReference type="ARBA" id="ARBA00022833"/>
    </source>
</evidence>
<evidence type="ECO:0000256" key="6">
    <source>
        <dbReference type="ARBA" id="ARBA00023049"/>
    </source>
</evidence>
<keyword evidence="1" id="KW-0245">EGF-like domain</keyword>
<proteinExistence type="predicted"/>
<dbReference type="PANTHER" id="PTHR10127">
    <property type="entry name" value="DISCOIDIN, CUB, EGF, LAMININ , AND ZINC METALLOPROTEASE DOMAIN CONTAINING"/>
    <property type="match status" value="1"/>
</dbReference>
<dbReference type="Pfam" id="PF00431">
    <property type="entry name" value="CUB"/>
    <property type="match status" value="1"/>
</dbReference>
<dbReference type="GO" id="GO:0046872">
    <property type="term" value="F:metal ion binding"/>
    <property type="evidence" value="ECO:0007669"/>
    <property type="project" value="UniProtKB-KW"/>
</dbReference>
<dbReference type="AlphaFoldDB" id="A0A0N4Z5C0"/>
<comment type="caution">
    <text evidence="8">Lacks conserved residue(s) required for the propagation of feature annotation.</text>
</comment>
<keyword evidence="2 9" id="KW-0645">Protease</keyword>
<protein>
    <recommendedName>
        <fullName evidence="9">Metalloendopeptidase</fullName>
        <ecNumber evidence="9">3.4.24.-</ecNumber>
    </recommendedName>
</protein>
<dbReference type="InterPro" id="IPR000859">
    <property type="entry name" value="CUB_dom"/>
</dbReference>
<dbReference type="PROSITE" id="PS51864">
    <property type="entry name" value="ASTACIN"/>
    <property type="match status" value="1"/>
</dbReference>
<organism evidence="11 12">
    <name type="scientific">Parastrongyloides trichosuri</name>
    <name type="common">Possum-specific nematode worm</name>
    <dbReference type="NCBI Taxonomy" id="131310"/>
    <lineage>
        <taxon>Eukaryota</taxon>
        <taxon>Metazoa</taxon>
        <taxon>Ecdysozoa</taxon>
        <taxon>Nematoda</taxon>
        <taxon>Chromadorea</taxon>
        <taxon>Rhabditida</taxon>
        <taxon>Tylenchina</taxon>
        <taxon>Panagrolaimomorpha</taxon>
        <taxon>Strongyloidoidea</taxon>
        <taxon>Strongyloididae</taxon>
        <taxon>Parastrongyloides</taxon>
    </lineage>
</organism>
<dbReference type="PANTHER" id="PTHR10127:SF831">
    <property type="entry name" value="ZINC METALLOPROTEINASE NAS-37"/>
    <property type="match status" value="1"/>
</dbReference>
<evidence type="ECO:0000256" key="2">
    <source>
        <dbReference type="ARBA" id="ARBA00022670"/>
    </source>
</evidence>
<keyword evidence="7" id="KW-1015">Disulfide bond</keyword>
<dbReference type="EC" id="3.4.24.-" evidence="9"/>
<dbReference type="Pfam" id="PF01400">
    <property type="entry name" value="Astacin"/>
    <property type="match status" value="1"/>
</dbReference>
<dbReference type="SUPFAM" id="SSF49854">
    <property type="entry name" value="Spermadhesin, CUB domain"/>
    <property type="match status" value="1"/>
</dbReference>
<dbReference type="InterPro" id="IPR035914">
    <property type="entry name" value="Sperma_CUB_dom_sf"/>
</dbReference>
<keyword evidence="11" id="KW-1185">Reference proteome</keyword>
<keyword evidence="6 9" id="KW-0482">Metalloprotease</keyword>
<evidence type="ECO:0000256" key="1">
    <source>
        <dbReference type="ARBA" id="ARBA00022536"/>
    </source>
</evidence>
<evidence type="ECO:0000256" key="4">
    <source>
        <dbReference type="ARBA" id="ARBA00022801"/>
    </source>
</evidence>
<keyword evidence="4 9" id="KW-0378">Hydrolase</keyword>
<evidence type="ECO:0000256" key="3">
    <source>
        <dbReference type="ARBA" id="ARBA00022723"/>
    </source>
</evidence>
<dbReference type="Gene3D" id="2.60.120.290">
    <property type="entry name" value="Spermadhesin, CUB domain"/>
    <property type="match status" value="1"/>
</dbReference>
<dbReference type="InterPro" id="IPR024079">
    <property type="entry name" value="MetalloPept_cat_dom_sf"/>
</dbReference>
<dbReference type="Gene3D" id="3.40.390.10">
    <property type="entry name" value="Collagenase (Catalytic Domain)"/>
    <property type="match status" value="1"/>
</dbReference>
<dbReference type="WBParaSite" id="PTRK_0000222200.1">
    <property type="protein sequence ID" value="PTRK_0000222200.1"/>
    <property type="gene ID" value="PTRK_0000222200"/>
</dbReference>
<evidence type="ECO:0000313" key="12">
    <source>
        <dbReference type="WBParaSite" id="PTRK_0000222200.1"/>
    </source>
</evidence>
<evidence type="ECO:0000259" key="10">
    <source>
        <dbReference type="PROSITE" id="PS51864"/>
    </source>
</evidence>
<dbReference type="PRINTS" id="PR00480">
    <property type="entry name" value="ASTACIN"/>
</dbReference>
<evidence type="ECO:0000256" key="8">
    <source>
        <dbReference type="PROSITE-ProRule" id="PRU01211"/>
    </source>
</evidence>
<feature type="domain" description="Peptidase M12A" evidence="10">
    <location>
        <begin position="13"/>
        <end position="219"/>
    </location>
</feature>
<accession>A0A0N4Z5C0</accession>
<evidence type="ECO:0000313" key="11">
    <source>
        <dbReference type="Proteomes" id="UP000038045"/>
    </source>
</evidence>
<dbReference type="GO" id="GO:0006508">
    <property type="term" value="P:proteolysis"/>
    <property type="evidence" value="ECO:0007669"/>
    <property type="project" value="UniProtKB-KW"/>
</dbReference>
<keyword evidence="3 9" id="KW-0479">Metal-binding</keyword>
<dbReference type="SUPFAM" id="SSF55486">
    <property type="entry name" value="Metalloproteases ('zincins'), catalytic domain"/>
    <property type="match status" value="1"/>
</dbReference>
<name>A0A0N4Z5C0_PARTI</name>
<keyword evidence="5 9" id="KW-0862">Zinc</keyword>